<dbReference type="Gene3D" id="1.10.287.3240">
    <property type="match status" value="1"/>
</dbReference>
<dbReference type="EMBL" id="JAEEGA010000002">
    <property type="protein sequence ID" value="MBP1040061.1"/>
    <property type="molecule type" value="Genomic_DNA"/>
</dbReference>
<evidence type="ECO:0000256" key="1">
    <source>
        <dbReference type="ARBA" id="ARBA00005850"/>
    </source>
</evidence>
<protein>
    <submittedName>
        <fullName evidence="4">V-type ATP synthase subunit D</fullName>
    </submittedName>
</protein>
<gene>
    <name evidence="4" type="ORF">I6N95_03445</name>
</gene>
<proteinExistence type="inferred from homology"/>
<dbReference type="AlphaFoldDB" id="A0A940SUH3"/>
<dbReference type="InterPro" id="IPR002699">
    <property type="entry name" value="V_ATPase_D"/>
</dbReference>
<dbReference type="Proteomes" id="UP000674938">
    <property type="component" value="Unassembled WGS sequence"/>
</dbReference>
<sequence length="202" mass="23238">MAILNVNPTRMEQKRLSERLQVATRGHTLLKEKQDSLIRKFMSLIDQAKNKRRGVEDRMGKLFVSYQEASIISDDQVLQQSLNATEQRMEVAIKLTSILGIKVPKMSLVEKAATEEAQSYFLTPGELDIIQEMSKEVSQEVIELAAIEKQCFLLGEEIIATRRRVNSLEFKTIPDLEETIHYIKMKIEDTERSQIAKMIKLK</sequence>
<dbReference type="GO" id="GO:0046961">
    <property type="term" value="F:proton-transporting ATPase activity, rotational mechanism"/>
    <property type="evidence" value="ECO:0007669"/>
    <property type="project" value="InterPro"/>
</dbReference>
<evidence type="ECO:0000313" key="5">
    <source>
        <dbReference type="Proteomes" id="UP000674938"/>
    </source>
</evidence>
<dbReference type="Pfam" id="PF01813">
    <property type="entry name" value="ATP-synt_D"/>
    <property type="match status" value="1"/>
</dbReference>
<evidence type="ECO:0000256" key="2">
    <source>
        <dbReference type="ARBA" id="ARBA00022448"/>
    </source>
</evidence>
<accession>A0A940SUH3</accession>
<reference evidence="4" key="1">
    <citation type="submission" date="2020-12" db="EMBL/GenBank/DDBJ databases">
        <title>Vagococcus allomyrinae sp. nov. and Enterococcus lavae sp. nov., isolated from the larvae of Allomyrina dichotoma.</title>
        <authorList>
            <person name="Lee S.D."/>
        </authorList>
    </citation>
    <scope>NUCLEOTIDE SEQUENCE</scope>
    <source>
        <strain evidence="4">BWB3-3</strain>
    </source>
</reference>
<evidence type="ECO:0000256" key="3">
    <source>
        <dbReference type="ARBA" id="ARBA00023065"/>
    </source>
</evidence>
<keyword evidence="2" id="KW-0813">Transport</keyword>
<dbReference type="NCBIfam" id="TIGR00309">
    <property type="entry name" value="V_ATPase_subD"/>
    <property type="match status" value="1"/>
</dbReference>
<comment type="caution">
    <text evidence="4">The sequence shown here is derived from an EMBL/GenBank/DDBJ whole genome shotgun (WGS) entry which is preliminary data.</text>
</comment>
<comment type="similarity">
    <text evidence="1">Belongs to the V-ATPase D subunit family.</text>
</comment>
<keyword evidence="3" id="KW-0406">Ion transport</keyword>
<dbReference type="RefSeq" id="WP_209524958.1">
    <property type="nucleotide sequence ID" value="NZ_JAEEGA010000002.1"/>
</dbReference>
<keyword evidence="5" id="KW-1185">Reference proteome</keyword>
<evidence type="ECO:0000313" key="4">
    <source>
        <dbReference type="EMBL" id="MBP1040061.1"/>
    </source>
</evidence>
<dbReference type="PANTHER" id="PTHR11671">
    <property type="entry name" value="V-TYPE ATP SYNTHASE SUBUNIT D"/>
    <property type="match status" value="1"/>
</dbReference>
<name>A0A940SUH3_9ENTE</name>
<organism evidence="4 5">
    <name type="scientific">Vagococcus allomyrinae</name>
    <dbReference type="NCBI Taxonomy" id="2794353"/>
    <lineage>
        <taxon>Bacteria</taxon>
        <taxon>Bacillati</taxon>
        <taxon>Bacillota</taxon>
        <taxon>Bacilli</taxon>
        <taxon>Lactobacillales</taxon>
        <taxon>Enterococcaceae</taxon>
        <taxon>Vagococcus</taxon>
    </lineage>
</organism>